<sequence>MADDRILIHLPAFYLGLEDFVELANTETIELNLMQVSVDQLFGDQFVETSGLQAIRRREQMLGIKADPTTETLEFRRRRILNRYQTKPPFTIRYLQQQLDMLVGLGMTIVSVDYANRVLTVTANIDNASVFREVLHTIETIKPANLVYQQNTALEGGIELEEHIGMKLITWNYKMDGSWQLGEKTFMTLGPEVPIK</sequence>
<name>A0ABV8SE15_9BACL</name>
<reference evidence="2" key="1">
    <citation type="journal article" date="2019" name="Int. J. Syst. Evol. Microbiol.">
        <title>The Global Catalogue of Microorganisms (GCM) 10K type strain sequencing project: providing services to taxonomists for standard genome sequencing and annotation.</title>
        <authorList>
            <consortium name="The Broad Institute Genomics Platform"/>
            <consortium name="The Broad Institute Genome Sequencing Center for Infectious Disease"/>
            <person name="Wu L."/>
            <person name="Ma J."/>
        </authorList>
    </citation>
    <scope>NUCLEOTIDE SEQUENCE [LARGE SCALE GENOMIC DNA]</scope>
    <source>
        <strain evidence="2">CGMCC 4.1641</strain>
    </source>
</reference>
<protein>
    <submittedName>
        <fullName evidence="1">Phage tail protein</fullName>
    </submittedName>
</protein>
<organism evidence="1 2">
    <name type="scientific">Cohnella boryungensis</name>
    <dbReference type="NCBI Taxonomy" id="768479"/>
    <lineage>
        <taxon>Bacteria</taxon>
        <taxon>Bacillati</taxon>
        <taxon>Bacillota</taxon>
        <taxon>Bacilli</taxon>
        <taxon>Bacillales</taxon>
        <taxon>Paenibacillaceae</taxon>
        <taxon>Cohnella</taxon>
    </lineage>
</organism>
<gene>
    <name evidence="1" type="ORF">ACFO1S_20470</name>
</gene>
<dbReference type="InterPro" id="IPR018755">
    <property type="entry name" value="Phage_Mu_Gp48"/>
</dbReference>
<dbReference type="Pfam" id="PF10076">
    <property type="entry name" value="Phage_Mu_Gp48"/>
    <property type="match status" value="1"/>
</dbReference>
<dbReference type="EMBL" id="JBHSED010000040">
    <property type="protein sequence ID" value="MFC4305809.1"/>
    <property type="molecule type" value="Genomic_DNA"/>
</dbReference>
<dbReference type="RefSeq" id="WP_204601381.1">
    <property type="nucleotide sequence ID" value="NZ_JBHSED010000040.1"/>
</dbReference>
<evidence type="ECO:0000313" key="1">
    <source>
        <dbReference type="EMBL" id="MFC4305809.1"/>
    </source>
</evidence>
<accession>A0ABV8SE15</accession>
<keyword evidence="2" id="KW-1185">Reference proteome</keyword>
<comment type="caution">
    <text evidence="1">The sequence shown here is derived from an EMBL/GenBank/DDBJ whole genome shotgun (WGS) entry which is preliminary data.</text>
</comment>
<dbReference type="Proteomes" id="UP001595755">
    <property type="component" value="Unassembled WGS sequence"/>
</dbReference>
<evidence type="ECO:0000313" key="2">
    <source>
        <dbReference type="Proteomes" id="UP001595755"/>
    </source>
</evidence>
<proteinExistence type="predicted"/>